<reference evidence="8 9" key="1">
    <citation type="journal article" date="2010" name="Proc. Natl. Acad. Sci. U.S.A.">
        <title>A Nitrospira metagenome illuminates the physiology and evolution of globally important nitrite-oxidizing bacteria.</title>
        <authorList>
            <person name="Lucker S."/>
            <person name="Wagner M."/>
            <person name="Maixner F."/>
            <person name="Pelletier E."/>
            <person name="Koch H."/>
            <person name="Vacherie B."/>
            <person name="Rattei T."/>
            <person name="Sinninghe Damste J."/>
            <person name="Spieck E."/>
            <person name="Le Paslier D."/>
            <person name="Daims H."/>
        </authorList>
    </citation>
    <scope>NUCLEOTIDE SEQUENCE [LARGE SCALE GENOMIC DNA]</scope>
</reference>
<dbReference type="InterPro" id="IPR050448">
    <property type="entry name" value="OpgB/LTA_synthase_biosynth"/>
</dbReference>
<comment type="subcellular location">
    <subcellularLocation>
        <location evidence="1">Cell membrane</location>
        <topology evidence="1">Multi-pass membrane protein</topology>
    </subcellularLocation>
</comment>
<name>D8PHI7_9BACT</name>
<organism evidence="8 9">
    <name type="scientific">Nitrospira defluvii</name>
    <dbReference type="NCBI Taxonomy" id="330214"/>
    <lineage>
        <taxon>Bacteria</taxon>
        <taxon>Pseudomonadati</taxon>
        <taxon>Nitrospirota</taxon>
        <taxon>Nitrospiria</taxon>
        <taxon>Nitrospirales</taxon>
        <taxon>Nitrospiraceae</taxon>
        <taxon>Nitrospira</taxon>
    </lineage>
</organism>
<dbReference type="SUPFAM" id="SSF53649">
    <property type="entry name" value="Alkaline phosphatase-like"/>
    <property type="match status" value="1"/>
</dbReference>
<feature type="domain" description="Sulfatase N-terminal" evidence="7">
    <location>
        <begin position="324"/>
        <end position="606"/>
    </location>
</feature>
<feature type="transmembrane region" description="Helical" evidence="6">
    <location>
        <begin position="215"/>
        <end position="232"/>
    </location>
</feature>
<feature type="transmembrane region" description="Helical" evidence="6">
    <location>
        <begin position="62"/>
        <end position="81"/>
    </location>
</feature>
<dbReference type="Gene3D" id="3.40.720.10">
    <property type="entry name" value="Alkaline Phosphatase, subunit A"/>
    <property type="match status" value="1"/>
</dbReference>
<evidence type="ECO:0000256" key="6">
    <source>
        <dbReference type="SAM" id="Phobius"/>
    </source>
</evidence>
<gene>
    <name evidence="8" type="ORF">NIDE3028</name>
</gene>
<dbReference type="STRING" id="330214.NIDE3028"/>
<dbReference type="AlphaFoldDB" id="D8PHI7"/>
<dbReference type="Proteomes" id="UP000001660">
    <property type="component" value="Chromosome"/>
</dbReference>
<dbReference type="EMBL" id="FP929003">
    <property type="protein sequence ID" value="CBK42724.1"/>
    <property type="molecule type" value="Genomic_DNA"/>
</dbReference>
<dbReference type="CDD" id="cd16015">
    <property type="entry name" value="LTA_synthase"/>
    <property type="match status" value="1"/>
</dbReference>
<evidence type="ECO:0000256" key="5">
    <source>
        <dbReference type="ARBA" id="ARBA00023136"/>
    </source>
</evidence>
<evidence type="ECO:0000313" key="9">
    <source>
        <dbReference type="Proteomes" id="UP000001660"/>
    </source>
</evidence>
<proteinExistence type="predicted"/>
<feature type="transmembrane region" description="Helical" evidence="6">
    <location>
        <begin position="176"/>
        <end position="203"/>
    </location>
</feature>
<dbReference type="PANTHER" id="PTHR47371">
    <property type="entry name" value="LIPOTEICHOIC ACID SYNTHASE"/>
    <property type="match status" value="1"/>
</dbReference>
<dbReference type="InterPro" id="IPR000917">
    <property type="entry name" value="Sulfatase_N"/>
</dbReference>
<dbReference type="OrthoDB" id="9760224at2"/>
<sequence length="714" mass="79519">MMMQRWADARASIRKSVLFWWILFVVMQMAERMFLLRDAFAHEVPSLPLLLKTLVVGVRGDFITATFALVLAGVGAGAWALRGHGWSGLSRLTQPFLLSFRSGLHVGSVLTGLLLFVLLCVDMGYYGFNRQHMDFVFLEYVGDLFAPASTPDSTNAQAMRQTSAELSETGKWAARLALFLGIQAVAMGLWWWSFSCAIVPALARWRPGSGFQANTFLLVALVAGGAGFHHSGPYGIRIAPIGSMVYYTLAQNPVLFAAEALRIAVVSRGAMEQRANAEAMPYEVAVQTAQRLLGPGEAFVDQRYPLVRTMAASSDGVRLPGQANILLVFLEGLDRRYLEQTYGEVQGTPFLDRLKQESVYFENFFSNGVQTSRGLFATLCSAFPRQGAAAMKTRYAHDYLCLPSLLQRQGYRTEMVIGQHRDLNRLQSFVARNGLQQLIDEGDFPKDAERMGLGIVDGALFDLCYERIKQRQAEGRPFFLTTLTLSTHHPFAAPQNHPEVSLLQERVQDKYVGALRYTDHELERVFTRLVREGLLRNTVVVILGDHGRHEPVGSSDIERKAGHFASPLLIWMDESLRTPATYRPRTVSTIASQVDVAPTLLALNGILPAVGAFAGRDLTCLLVRDCLPDQVAYLTSVYDNLVGLASPDGLLLYSFSTESFQEATLNFEALSEHEPGRRRRLAARDRELMALYEVANVALDSNRLWSWREFGTRL</sequence>
<evidence type="ECO:0000313" key="8">
    <source>
        <dbReference type="EMBL" id="CBK42724.1"/>
    </source>
</evidence>
<dbReference type="HOGENOM" id="CLU_386713_0_0_0"/>
<evidence type="ECO:0000256" key="3">
    <source>
        <dbReference type="ARBA" id="ARBA00022692"/>
    </source>
</evidence>
<evidence type="ECO:0000256" key="4">
    <source>
        <dbReference type="ARBA" id="ARBA00022989"/>
    </source>
</evidence>
<keyword evidence="2" id="KW-1003">Cell membrane</keyword>
<dbReference type="PANTHER" id="PTHR47371:SF3">
    <property type="entry name" value="PHOSPHOGLYCEROL TRANSFERASE I"/>
    <property type="match status" value="1"/>
</dbReference>
<evidence type="ECO:0000256" key="2">
    <source>
        <dbReference type="ARBA" id="ARBA00022475"/>
    </source>
</evidence>
<dbReference type="InterPro" id="IPR017850">
    <property type="entry name" value="Alkaline_phosphatase_core_sf"/>
</dbReference>
<dbReference type="KEGG" id="nde:NIDE3028"/>
<keyword evidence="9" id="KW-1185">Reference proteome</keyword>
<keyword evidence="4 6" id="KW-1133">Transmembrane helix</keyword>
<accession>D8PHI7</accession>
<evidence type="ECO:0000256" key="1">
    <source>
        <dbReference type="ARBA" id="ARBA00004651"/>
    </source>
</evidence>
<feature type="transmembrane region" description="Helical" evidence="6">
    <location>
        <begin position="102"/>
        <end position="128"/>
    </location>
</feature>
<dbReference type="GO" id="GO:0005886">
    <property type="term" value="C:plasma membrane"/>
    <property type="evidence" value="ECO:0007669"/>
    <property type="project" value="UniProtKB-SubCell"/>
</dbReference>
<protein>
    <recommendedName>
        <fullName evidence="7">Sulfatase N-terminal domain-containing protein</fullName>
    </recommendedName>
</protein>
<evidence type="ECO:0000259" key="7">
    <source>
        <dbReference type="Pfam" id="PF00884"/>
    </source>
</evidence>
<dbReference type="eggNOG" id="COG1368">
    <property type="taxonomic scope" value="Bacteria"/>
</dbReference>
<keyword evidence="3 6" id="KW-0812">Transmembrane</keyword>
<keyword evidence="5 6" id="KW-0472">Membrane</keyword>
<dbReference type="Pfam" id="PF00884">
    <property type="entry name" value="Sulfatase"/>
    <property type="match status" value="1"/>
</dbReference>